<protein>
    <submittedName>
        <fullName evidence="2">Uncharacterized protein</fullName>
    </submittedName>
</protein>
<evidence type="ECO:0000313" key="2">
    <source>
        <dbReference type="EMBL" id="KAF6002232.1"/>
    </source>
</evidence>
<dbReference type="Proteomes" id="UP000530660">
    <property type="component" value="Unassembled WGS sequence"/>
</dbReference>
<feature type="compositionally biased region" description="Polar residues" evidence="1">
    <location>
        <begin position="70"/>
        <end position="94"/>
    </location>
</feature>
<evidence type="ECO:0000313" key="3">
    <source>
        <dbReference type="Proteomes" id="UP000530660"/>
    </source>
</evidence>
<comment type="caution">
    <text evidence="2">The sequence shown here is derived from an EMBL/GenBank/DDBJ whole genome shotgun (WGS) entry which is preliminary data.</text>
</comment>
<proteinExistence type="predicted"/>
<dbReference type="EMBL" id="VWRR01000011">
    <property type="protein sequence ID" value="KAF6002232.1"/>
    <property type="molecule type" value="Genomic_DNA"/>
</dbReference>
<evidence type="ECO:0000256" key="1">
    <source>
        <dbReference type="SAM" id="MobiDB-lite"/>
    </source>
</evidence>
<gene>
    <name evidence="2" type="ORF">F1559_003054</name>
</gene>
<dbReference type="AlphaFoldDB" id="A0A7J7IGJ8"/>
<sequence>MSLVRIVASIYSRASSWGVERWSTQNAVGAFTRRRLCSNNTGLPVDATGERLLQAKTIERSSTSPSESSALGNESEQTDSATPSRPETSDQSDFPTLFESSPLAAELGRGTLLRGRVVSAQLPYIRVDFGLKREVPFLPAEILGEGKVGDEVIMPLIAIEDDFQEPVLDYSGQYYKPLLMAERYRLLEPPAADEQENELNQGKPRFLFGRISSLKRGGFNTKILGIEAFLPRKQSLVLVRRDDAASANPFIGSYMPFVLLSSNFFVEGAEATSSSGPSGAIPAPGGRSSVSAYGTKRVRVLPVVSNYASFLYILVDLLHHAERYGLSPEERVAYLRLLTRLLWNRNSNVRRLHVTRTIARVEALVQDALLKAEPSAHTDSRASRARGSTTSRDHESSRLGVFQARTTQ</sequence>
<name>A0A7J7IGJ8_9RHOD</name>
<reference evidence="2 3" key="1">
    <citation type="journal article" date="2020" name="J. Phycol.">
        <title>Comparative genome analysis reveals Cyanidiococcus gen. nov., a new extremophilic red algal genus sister to Cyanidioschyzon (Cyanidioschyzonaceae, Rhodophyta).</title>
        <authorList>
            <person name="Liu S.-L."/>
            <person name="Chiang Y.-R."/>
            <person name="Yoon H.S."/>
            <person name="Fu H.-Y."/>
        </authorList>
    </citation>
    <scope>NUCLEOTIDE SEQUENCE [LARGE SCALE GENOMIC DNA]</scope>
    <source>
        <strain evidence="2 3">THAL066</strain>
    </source>
</reference>
<keyword evidence="3" id="KW-1185">Reference proteome</keyword>
<dbReference type="OrthoDB" id="4761at2759"/>
<organism evidence="2 3">
    <name type="scientific">Cyanidiococcus yangmingshanensis</name>
    <dbReference type="NCBI Taxonomy" id="2690220"/>
    <lineage>
        <taxon>Eukaryota</taxon>
        <taxon>Rhodophyta</taxon>
        <taxon>Bangiophyceae</taxon>
        <taxon>Cyanidiales</taxon>
        <taxon>Cyanidiaceae</taxon>
        <taxon>Cyanidiococcus</taxon>
    </lineage>
</organism>
<accession>A0A7J7IGJ8</accession>
<feature type="region of interest" description="Disordered" evidence="1">
    <location>
        <begin position="375"/>
        <end position="408"/>
    </location>
</feature>
<feature type="region of interest" description="Disordered" evidence="1">
    <location>
        <begin position="56"/>
        <end position="96"/>
    </location>
</feature>